<evidence type="ECO:0008006" key="8">
    <source>
        <dbReference type="Google" id="ProtNLM"/>
    </source>
</evidence>
<keyword evidence="1" id="KW-0962">Peroxisome biogenesis</keyword>
<dbReference type="Proteomes" id="UP000242877">
    <property type="component" value="Unassembled WGS sequence"/>
</dbReference>
<evidence type="ECO:0000313" key="7">
    <source>
        <dbReference type="Proteomes" id="UP000242877"/>
    </source>
</evidence>
<evidence type="ECO:0000256" key="1">
    <source>
        <dbReference type="ARBA" id="ARBA00022593"/>
    </source>
</evidence>
<sequence length="393" mass="43117">MAGSDEERAPLTEHGSEVSPQARDEYHKYEDVSASTVLVSKEQSQESTTASDDSGNQEVEENASYVGWEGSDDGEAEKVEVKKEVVEVVSEKVIPARTASSSVTDAAEAPAPASPKKSQVSCPACLFKHLDSFIRRLTKLVSTNTGEDRFIGTCGYTAQIIHYLISPAFASLINRYRSLRGKSLIVAPSVANKDAAKISPRLLALSALASETRTTLRLLGLFPLLTWGSSTLRSPPQDKILGPITFTQIISIILYQFLENVAWLTTKGVLPPNNFIVRRLGGIPRTFIYSVRFWLFYIVLQLFKLARERQLARQARLTKEATGRLDEEAKQAEAKGLRAAKQSLVSSLSWLPLCMHWSFENGIGVPQEAVGLLSFTAGAWALKDLWANTADVA</sequence>
<protein>
    <recommendedName>
        <fullName evidence="8">Peroxisomal biogenesis factor 11</fullName>
    </recommendedName>
</protein>
<evidence type="ECO:0000256" key="3">
    <source>
        <dbReference type="ARBA" id="ARBA00023140"/>
    </source>
</evidence>
<gene>
    <name evidence="6" type="ORF">AAP_02343</name>
</gene>
<feature type="compositionally biased region" description="Polar residues" evidence="5">
    <location>
        <begin position="33"/>
        <end position="57"/>
    </location>
</feature>
<dbReference type="PANTHER" id="PTHR12652">
    <property type="entry name" value="PEROXISOMAL BIOGENESIS FACTOR 11"/>
    <property type="match status" value="1"/>
</dbReference>
<evidence type="ECO:0000313" key="6">
    <source>
        <dbReference type="EMBL" id="KZZ93551.1"/>
    </source>
</evidence>
<keyword evidence="2" id="KW-0472">Membrane</keyword>
<evidence type="ECO:0000256" key="5">
    <source>
        <dbReference type="SAM" id="MobiDB-lite"/>
    </source>
</evidence>
<feature type="compositionally biased region" description="Basic and acidic residues" evidence="5">
    <location>
        <begin position="1"/>
        <end position="31"/>
    </location>
</feature>
<dbReference type="AlphaFoldDB" id="A0A168A735"/>
<keyword evidence="3" id="KW-0576">Peroxisome</keyword>
<dbReference type="Pfam" id="PF05648">
    <property type="entry name" value="PEX11"/>
    <property type="match status" value="1"/>
</dbReference>
<dbReference type="OrthoDB" id="10005898at2759"/>
<evidence type="ECO:0000256" key="2">
    <source>
        <dbReference type="ARBA" id="ARBA00023136"/>
    </source>
</evidence>
<dbReference type="GO" id="GO:0016559">
    <property type="term" value="P:peroxisome fission"/>
    <property type="evidence" value="ECO:0007669"/>
    <property type="project" value="InterPro"/>
</dbReference>
<dbReference type="VEuPathDB" id="FungiDB:AAP_02343"/>
<evidence type="ECO:0000256" key="4">
    <source>
        <dbReference type="ARBA" id="ARBA00046271"/>
    </source>
</evidence>
<accession>A0A168A735</accession>
<feature type="region of interest" description="Disordered" evidence="5">
    <location>
        <begin position="1"/>
        <end position="79"/>
    </location>
</feature>
<keyword evidence="7" id="KW-1185">Reference proteome</keyword>
<organism evidence="6 7">
    <name type="scientific">Ascosphaera apis ARSEF 7405</name>
    <dbReference type="NCBI Taxonomy" id="392613"/>
    <lineage>
        <taxon>Eukaryota</taxon>
        <taxon>Fungi</taxon>
        <taxon>Dikarya</taxon>
        <taxon>Ascomycota</taxon>
        <taxon>Pezizomycotina</taxon>
        <taxon>Eurotiomycetes</taxon>
        <taxon>Eurotiomycetidae</taxon>
        <taxon>Onygenales</taxon>
        <taxon>Ascosphaeraceae</taxon>
        <taxon>Ascosphaera</taxon>
    </lineage>
</organism>
<name>A0A168A735_9EURO</name>
<reference evidence="6 7" key="1">
    <citation type="journal article" date="2016" name="Genome Biol. Evol.">
        <title>Divergent and convergent evolution of fungal pathogenicity.</title>
        <authorList>
            <person name="Shang Y."/>
            <person name="Xiao G."/>
            <person name="Zheng P."/>
            <person name="Cen K."/>
            <person name="Zhan S."/>
            <person name="Wang C."/>
        </authorList>
    </citation>
    <scope>NUCLEOTIDE SEQUENCE [LARGE SCALE GENOMIC DNA]</scope>
    <source>
        <strain evidence="6 7">ARSEF 7405</strain>
    </source>
</reference>
<dbReference type="EMBL" id="AZGZ01000008">
    <property type="protein sequence ID" value="KZZ93551.1"/>
    <property type="molecule type" value="Genomic_DNA"/>
</dbReference>
<dbReference type="InterPro" id="IPR008733">
    <property type="entry name" value="PEX11"/>
</dbReference>
<dbReference type="PANTHER" id="PTHR12652:SF25">
    <property type="entry name" value="MICROBODY (PEROXISOME) PROLIFERATION PROTEIN PEROXIN 11C (EUROFUNG)"/>
    <property type="match status" value="1"/>
</dbReference>
<dbReference type="GO" id="GO:0005778">
    <property type="term" value="C:peroxisomal membrane"/>
    <property type="evidence" value="ECO:0007669"/>
    <property type="project" value="UniProtKB-SubCell"/>
</dbReference>
<comment type="caution">
    <text evidence="6">The sequence shown here is derived from an EMBL/GenBank/DDBJ whole genome shotgun (WGS) entry which is preliminary data.</text>
</comment>
<comment type="subcellular location">
    <subcellularLocation>
        <location evidence="4">Peroxisome membrane</location>
    </subcellularLocation>
</comment>
<proteinExistence type="predicted"/>